<keyword evidence="3" id="KW-1185">Reference proteome</keyword>
<dbReference type="InterPro" id="IPR037647">
    <property type="entry name" value="HIRIP3"/>
</dbReference>
<feature type="compositionally biased region" description="Basic residues" evidence="1">
    <location>
        <begin position="179"/>
        <end position="191"/>
    </location>
</feature>
<feature type="compositionally biased region" description="Basic and acidic residues" evidence="1">
    <location>
        <begin position="220"/>
        <end position="233"/>
    </location>
</feature>
<name>A0A1S7UNM6_ROSNE</name>
<feature type="compositionally biased region" description="Basic and acidic residues" evidence="1">
    <location>
        <begin position="138"/>
        <end position="149"/>
    </location>
</feature>
<feature type="compositionally biased region" description="Acidic residues" evidence="1">
    <location>
        <begin position="162"/>
        <end position="175"/>
    </location>
</feature>
<reference evidence="2" key="1">
    <citation type="submission" date="2016-03" db="EMBL/GenBank/DDBJ databases">
        <title>Draft genome sequence of Rosellinia necatrix.</title>
        <authorList>
            <person name="Kanematsu S."/>
        </authorList>
    </citation>
    <scope>NUCLEOTIDE SEQUENCE [LARGE SCALE GENOMIC DNA]</scope>
    <source>
        <strain evidence="2">W97</strain>
    </source>
</reference>
<dbReference type="Proteomes" id="UP000054516">
    <property type="component" value="Unassembled WGS sequence"/>
</dbReference>
<evidence type="ECO:0000313" key="2">
    <source>
        <dbReference type="EMBL" id="GAP85059.1"/>
    </source>
</evidence>
<dbReference type="PANTHER" id="PTHR15410:SF2">
    <property type="entry name" value="HIRA-INTERACTING PROTEIN 3"/>
    <property type="match status" value="1"/>
</dbReference>
<protein>
    <submittedName>
        <fullName evidence="2">Putative transcriptional regulator</fullName>
    </submittedName>
</protein>
<accession>A0A1S7UNM6</accession>
<feature type="compositionally biased region" description="Basic and acidic residues" evidence="1">
    <location>
        <begin position="77"/>
        <end position="87"/>
    </location>
</feature>
<dbReference type="OrthoDB" id="552755at2759"/>
<feature type="compositionally biased region" description="Basic and acidic residues" evidence="1">
    <location>
        <begin position="463"/>
        <end position="478"/>
    </location>
</feature>
<sequence>MAPSKATLEKYLKEATRQLYLTDPNAVTVNLVRQRAEEQNDLEKGFFVAQPWKARSKTLITEFVQTLLPDEPPSSIPDREVEQDAKHGVKRSSSDELSSPPSAKRRKGAASATASNNPRPKKESSSSALSELSELDDSDAKPKKEEKKATTTKKTTGQKEESDSELSELDFSEDEPQQKKKAKKPAAPRKWKKDESESELSDLSSSEDKPKPIKKRARKSEHVGDSDDGDKATNAKASTPRMKRKQPKATTKRTTKRTKTESDNEDKPGAENIAAKSEADVNMKMDSDAVEKDEGPGEDTKAGKKENKQLVDDSDSSLSSVIDEPPPKKRKGKDTKGAAKSKQPASREFTGDEAEIKKLQGQLIKCGVRKIWGIELKKYGSDAKAKIRHLRDMLRDVGMDGRFSEAKAREIKERRELMGELEAVNEMNELWGLDGLNGRASRSKAVRKSLKLESDEDNDDGDEQKPKGEEEDEKDPKTKATSRVSKRMADLAFLGSDSESE</sequence>
<organism evidence="2">
    <name type="scientific">Rosellinia necatrix</name>
    <name type="common">White root-rot fungus</name>
    <dbReference type="NCBI Taxonomy" id="77044"/>
    <lineage>
        <taxon>Eukaryota</taxon>
        <taxon>Fungi</taxon>
        <taxon>Dikarya</taxon>
        <taxon>Ascomycota</taxon>
        <taxon>Pezizomycotina</taxon>
        <taxon>Sordariomycetes</taxon>
        <taxon>Xylariomycetidae</taxon>
        <taxon>Xylariales</taxon>
        <taxon>Xylariaceae</taxon>
        <taxon>Rosellinia</taxon>
    </lineage>
</organism>
<proteinExistence type="predicted"/>
<dbReference type="PANTHER" id="PTHR15410">
    <property type="entry name" value="HIRA-INTERACTING PROTEIN 3"/>
    <property type="match status" value="1"/>
</dbReference>
<feature type="region of interest" description="Disordered" evidence="1">
    <location>
        <begin position="433"/>
        <end position="501"/>
    </location>
</feature>
<feature type="compositionally biased region" description="Basic residues" evidence="1">
    <location>
        <begin position="241"/>
        <end position="257"/>
    </location>
</feature>
<dbReference type="AlphaFoldDB" id="A0A1S7UNM6"/>
<feature type="compositionally biased region" description="Basic and acidic residues" evidence="1">
    <location>
        <begin position="258"/>
        <end position="269"/>
    </location>
</feature>
<evidence type="ECO:0000256" key="1">
    <source>
        <dbReference type="SAM" id="MobiDB-lite"/>
    </source>
</evidence>
<feature type="region of interest" description="Disordered" evidence="1">
    <location>
        <begin position="68"/>
        <end position="353"/>
    </location>
</feature>
<dbReference type="OMA" id="CGIRKIW"/>
<evidence type="ECO:0000313" key="3">
    <source>
        <dbReference type="Proteomes" id="UP000054516"/>
    </source>
</evidence>
<gene>
    <name evidence="2" type="ORF">SAMD00023353_3901080</name>
</gene>
<feature type="compositionally biased region" description="Basic and acidic residues" evidence="1">
    <location>
        <begin position="277"/>
        <end position="311"/>
    </location>
</feature>
<dbReference type="GO" id="GO:0005634">
    <property type="term" value="C:nucleus"/>
    <property type="evidence" value="ECO:0007669"/>
    <property type="project" value="TreeGrafter"/>
</dbReference>
<dbReference type="EMBL" id="DF977484">
    <property type="protein sequence ID" value="GAP85059.1"/>
    <property type="molecule type" value="Genomic_DNA"/>
</dbReference>
<dbReference type="STRING" id="77044.A0A1S7UNM6"/>